<evidence type="ECO:0000256" key="14">
    <source>
        <dbReference type="PIRSR" id="PIRSR618044-2"/>
    </source>
</evidence>
<comment type="catalytic activity">
    <reaction evidence="12">
        <text>Preferential cleavage: (Ac)2-L-Lys-D-Ala-|-D-Ala. Also transpeptidation of peptidyl-alanyl moieties that are N-acyl substituents of D-alanine.</text>
        <dbReference type="EC" id="3.4.16.4"/>
    </reaction>
</comment>
<comment type="similarity">
    <text evidence="3 15">Belongs to the peptidase S11 family.</text>
</comment>
<evidence type="ECO:0000313" key="18">
    <source>
        <dbReference type="EMBL" id="SHG88761.1"/>
    </source>
</evidence>
<evidence type="ECO:0000256" key="8">
    <source>
        <dbReference type="ARBA" id="ARBA00022801"/>
    </source>
</evidence>
<dbReference type="RefSeq" id="WP_072722859.1">
    <property type="nucleotide sequence ID" value="NZ_FQXH01000005.1"/>
</dbReference>
<evidence type="ECO:0000256" key="13">
    <source>
        <dbReference type="PIRSR" id="PIRSR618044-1"/>
    </source>
</evidence>
<dbReference type="InterPro" id="IPR001967">
    <property type="entry name" value="Peptidase_S11_N"/>
</dbReference>
<feature type="active site" description="Proton acceptor" evidence="13">
    <location>
        <position position="61"/>
    </location>
</feature>
<evidence type="ECO:0000256" key="16">
    <source>
        <dbReference type="SAM" id="Phobius"/>
    </source>
</evidence>
<dbReference type="EMBL" id="FQXH01000005">
    <property type="protein sequence ID" value="SHG88761.1"/>
    <property type="molecule type" value="Genomic_DNA"/>
</dbReference>
<keyword evidence="7" id="KW-0732">Signal</keyword>
<feature type="transmembrane region" description="Helical" evidence="16">
    <location>
        <begin position="394"/>
        <end position="416"/>
    </location>
</feature>
<keyword evidence="8" id="KW-0378">Hydrolase</keyword>
<keyword evidence="19" id="KW-1185">Reference proteome</keyword>
<dbReference type="Pfam" id="PF07943">
    <property type="entry name" value="PBP5_C"/>
    <property type="match status" value="1"/>
</dbReference>
<keyword evidence="11" id="KW-0961">Cell wall biogenesis/degradation</keyword>
<dbReference type="GO" id="GO:0009002">
    <property type="term" value="F:serine-type D-Ala-D-Ala carboxypeptidase activity"/>
    <property type="evidence" value="ECO:0007669"/>
    <property type="project" value="UniProtKB-EC"/>
</dbReference>
<dbReference type="Proteomes" id="UP000242520">
    <property type="component" value="Unassembled WGS sequence"/>
</dbReference>
<keyword evidence="16" id="KW-1133">Transmembrane helix</keyword>
<evidence type="ECO:0000256" key="4">
    <source>
        <dbReference type="ARBA" id="ARBA00012448"/>
    </source>
</evidence>
<dbReference type="InterPro" id="IPR012338">
    <property type="entry name" value="Beta-lactam/transpept-like"/>
</dbReference>
<gene>
    <name evidence="18" type="ORF">SAMN02744040_00034</name>
</gene>
<dbReference type="InterPro" id="IPR015956">
    <property type="entry name" value="Peniciliin-bd_prot_C_sf"/>
</dbReference>
<feature type="domain" description="Peptidase S11 D-Ala-D-Ala carboxypeptidase A C-terminal" evidence="17">
    <location>
        <begin position="287"/>
        <end position="378"/>
    </location>
</feature>
<keyword evidence="10" id="KW-0573">Peptidoglycan synthesis</keyword>
<dbReference type="Pfam" id="PF00768">
    <property type="entry name" value="Peptidase_S11"/>
    <property type="match status" value="1"/>
</dbReference>
<evidence type="ECO:0000256" key="3">
    <source>
        <dbReference type="ARBA" id="ARBA00007164"/>
    </source>
</evidence>
<evidence type="ECO:0000256" key="6">
    <source>
        <dbReference type="ARBA" id="ARBA00022670"/>
    </source>
</evidence>
<dbReference type="UniPathway" id="UPA00219"/>
<comment type="function">
    <text evidence="1">Removes C-terminal D-alanyl residues from sugar-peptide cell wall precursors.</text>
</comment>
<evidence type="ECO:0000259" key="17">
    <source>
        <dbReference type="SMART" id="SM00936"/>
    </source>
</evidence>
<reference evidence="19" key="1">
    <citation type="submission" date="2016-11" db="EMBL/GenBank/DDBJ databases">
        <authorList>
            <person name="Varghese N."/>
            <person name="Submissions S."/>
        </authorList>
    </citation>
    <scope>NUCLEOTIDE SEQUENCE [LARGE SCALE GENOMIC DNA]</scope>
    <source>
        <strain evidence="19">DSM 15285</strain>
    </source>
</reference>
<dbReference type="GO" id="GO:0009252">
    <property type="term" value="P:peptidoglycan biosynthetic process"/>
    <property type="evidence" value="ECO:0007669"/>
    <property type="project" value="UniProtKB-UniPathway"/>
</dbReference>
<evidence type="ECO:0000313" key="19">
    <source>
        <dbReference type="Proteomes" id="UP000242520"/>
    </source>
</evidence>
<dbReference type="PRINTS" id="PR00725">
    <property type="entry name" value="DADACBPTASE1"/>
</dbReference>
<feature type="active site" description="Acyl-ester intermediate" evidence="13">
    <location>
        <position position="58"/>
    </location>
</feature>
<dbReference type="AlphaFoldDB" id="A0A1M5NGV8"/>
<sequence>MKKFVSIFLTIILISSSFLTIFGEENIQITSEAAILIDYNTGKILYGKNIHKKMYPASTTKVMTALLTLENGNLTDKITIDYDLGYIDGSSMYIKKGETFTVEELLKAMLIRSANDAAVVLAKYISGSIDEFVKLMNKRAKELGAKNTHFNNPNGLPDENHYTSAYDLSLIAKEAMKHKKFREIVKTPYIKFPPTEQYPYERFFRNSNRFLWGVGGYNTMEYKGKIVNIKYDLVDGIKTGYTSIARQCLISSGQKDGFRLISVVLKSEGKDVYRDSRTLLDYGFENYSLNKIINKNKIIGTKKIPFTKEKTLKYGSNNDFNIVLKKDEDITNISTKIKLNQNINIPIKKGDIVGKIEIYQDKKIISKINLVALNNVNSILFNLDINKLLKKTLLILKISLKIITGLIIVCLLIRYLNKKIRKKKKLI</sequence>
<protein>
    <recommendedName>
        <fullName evidence="4">serine-type D-Ala-D-Ala carboxypeptidase</fullName>
        <ecNumber evidence="4">3.4.16.4</ecNumber>
    </recommendedName>
</protein>
<comment type="pathway">
    <text evidence="2">Cell wall biogenesis; peptidoglycan biosynthesis.</text>
</comment>
<dbReference type="SUPFAM" id="SSF69189">
    <property type="entry name" value="Penicillin-binding protein associated domain"/>
    <property type="match status" value="1"/>
</dbReference>
<keyword evidence="9" id="KW-0133">Cell shape</keyword>
<dbReference type="PANTHER" id="PTHR21581">
    <property type="entry name" value="D-ALANYL-D-ALANINE CARBOXYPEPTIDASE"/>
    <property type="match status" value="1"/>
</dbReference>
<dbReference type="GO" id="GO:0008360">
    <property type="term" value="P:regulation of cell shape"/>
    <property type="evidence" value="ECO:0007669"/>
    <property type="project" value="UniProtKB-KW"/>
</dbReference>
<evidence type="ECO:0000256" key="10">
    <source>
        <dbReference type="ARBA" id="ARBA00022984"/>
    </source>
</evidence>
<evidence type="ECO:0000256" key="1">
    <source>
        <dbReference type="ARBA" id="ARBA00003217"/>
    </source>
</evidence>
<evidence type="ECO:0000256" key="15">
    <source>
        <dbReference type="RuleBase" id="RU004016"/>
    </source>
</evidence>
<evidence type="ECO:0000256" key="7">
    <source>
        <dbReference type="ARBA" id="ARBA00022729"/>
    </source>
</evidence>
<feature type="binding site" evidence="14">
    <location>
        <position position="238"/>
    </location>
    <ligand>
        <name>substrate</name>
    </ligand>
</feature>
<evidence type="ECO:0000256" key="5">
    <source>
        <dbReference type="ARBA" id="ARBA00022645"/>
    </source>
</evidence>
<dbReference type="InterPro" id="IPR012907">
    <property type="entry name" value="Peptidase_S11_C"/>
</dbReference>
<dbReference type="PANTHER" id="PTHR21581:SF6">
    <property type="entry name" value="TRAFFICKING PROTEIN PARTICLE COMPLEX SUBUNIT 12"/>
    <property type="match status" value="1"/>
</dbReference>
<accession>A0A1M5NGV8</accession>
<keyword evidence="16" id="KW-0472">Membrane</keyword>
<keyword evidence="16" id="KW-0812">Transmembrane</keyword>
<dbReference type="Gene3D" id="3.40.710.10">
    <property type="entry name" value="DD-peptidase/beta-lactamase superfamily"/>
    <property type="match status" value="1"/>
</dbReference>
<evidence type="ECO:0000256" key="12">
    <source>
        <dbReference type="ARBA" id="ARBA00034000"/>
    </source>
</evidence>
<evidence type="ECO:0000256" key="2">
    <source>
        <dbReference type="ARBA" id="ARBA00004752"/>
    </source>
</evidence>
<dbReference type="STRING" id="1123350.SAMN02744040_00034"/>
<dbReference type="OrthoDB" id="9791132at2"/>
<dbReference type="EC" id="3.4.16.4" evidence="4"/>
<keyword evidence="5 18" id="KW-0121">Carboxypeptidase</keyword>
<dbReference type="SMART" id="SM00936">
    <property type="entry name" value="PBP5_C"/>
    <property type="match status" value="1"/>
</dbReference>
<name>A0A1M5NGV8_9FIRM</name>
<dbReference type="GO" id="GO:0006508">
    <property type="term" value="P:proteolysis"/>
    <property type="evidence" value="ECO:0007669"/>
    <property type="project" value="UniProtKB-KW"/>
</dbReference>
<dbReference type="InterPro" id="IPR037167">
    <property type="entry name" value="Peptidase_S11_C_sf"/>
</dbReference>
<keyword evidence="6" id="KW-0645">Protease</keyword>
<evidence type="ECO:0000256" key="9">
    <source>
        <dbReference type="ARBA" id="ARBA00022960"/>
    </source>
</evidence>
<organism evidence="18 19">
    <name type="scientific">Tepidibacter thalassicus DSM 15285</name>
    <dbReference type="NCBI Taxonomy" id="1123350"/>
    <lineage>
        <taxon>Bacteria</taxon>
        <taxon>Bacillati</taxon>
        <taxon>Bacillota</taxon>
        <taxon>Clostridia</taxon>
        <taxon>Peptostreptococcales</taxon>
        <taxon>Peptostreptococcaceae</taxon>
        <taxon>Tepidibacter</taxon>
    </lineage>
</organism>
<dbReference type="SUPFAM" id="SSF56601">
    <property type="entry name" value="beta-lactamase/transpeptidase-like"/>
    <property type="match status" value="1"/>
</dbReference>
<dbReference type="GO" id="GO:0071555">
    <property type="term" value="P:cell wall organization"/>
    <property type="evidence" value="ECO:0007669"/>
    <property type="project" value="UniProtKB-KW"/>
</dbReference>
<dbReference type="InterPro" id="IPR018044">
    <property type="entry name" value="Peptidase_S11"/>
</dbReference>
<evidence type="ECO:0000256" key="11">
    <source>
        <dbReference type="ARBA" id="ARBA00023316"/>
    </source>
</evidence>
<feature type="active site" evidence="13">
    <location>
        <position position="113"/>
    </location>
</feature>
<proteinExistence type="inferred from homology"/>
<dbReference type="Gene3D" id="2.60.410.10">
    <property type="entry name" value="D-Ala-D-Ala carboxypeptidase, C-terminal domain"/>
    <property type="match status" value="1"/>
</dbReference>